<dbReference type="Proteomes" id="UP001155380">
    <property type="component" value="Unassembled WGS sequence"/>
</dbReference>
<dbReference type="Pfam" id="PF22607">
    <property type="entry name" value="FAD_binding-like"/>
    <property type="match status" value="1"/>
</dbReference>
<dbReference type="PANTHER" id="PTHR47469">
    <property type="entry name" value="MONOOXYGENASE-LIKE"/>
    <property type="match status" value="1"/>
</dbReference>
<dbReference type="SUPFAM" id="SSF54373">
    <property type="entry name" value="FAD-linked reductases, C-terminal domain"/>
    <property type="match status" value="1"/>
</dbReference>
<evidence type="ECO:0000259" key="1">
    <source>
        <dbReference type="Pfam" id="PF22607"/>
    </source>
</evidence>
<dbReference type="PANTHER" id="PTHR47469:SF2">
    <property type="entry name" value="OS06G0597600 PROTEIN"/>
    <property type="match status" value="1"/>
</dbReference>
<sequence length="370" mass="40132">MKPLTIRIAGGSLAGLFTAILLQKDGHDVKIYERSSSGLAGRGAGLVPQAELFHVLREIGCEHVARIGVVAKERIYFDAAGGIAQVVAMPQMQVSWDYLFESVHSRLSADSYILGRHVEAVHEDEDGVTLSFPDGTRERADLVIGADGIGSAVRGSLNRDAANSFAGYVAWRGLVPETALPEEASVLLDRFAFYVAPGIHALGYLVPGPHGEMQVGQRRYNWVWYRPTPAEKLAAAFTGKDGRRFEHSLPRGELSDERRALLRHDAFDRLPPPFALAIETEDNPSIQGIFDYEAEWMASGRLALVGDAAFVVRPHTAMGVSKAAGDAIALRAALKGTDDLSAALSRYQRDRWAVGKEIAAYGRRLAASAL</sequence>
<protein>
    <submittedName>
        <fullName evidence="2">FAD binding domain-containing protein</fullName>
    </submittedName>
</protein>
<dbReference type="EMBL" id="JAMXLX010000006">
    <property type="protein sequence ID" value="MCO5958726.1"/>
    <property type="molecule type" value="Genomic_DNA"/>
</dbReference>
<evidence type="ECO:0000313" key="2">
    <source>
        <dbReference type="EMBL" id="MCO5958726.1"/>
    </source>
</evidence>
<dbReference type="PRINTS" id="PR00420">
    <property type="entry name" value="RNGMNOXGNASE"/>
</dbReference>
<feature type="domain" description="2,6-dihydroxypyridine 3-monooxygenase substrate binding" evidence="1">
    <location>
        <begin position="165"/>
        <end position="291"/>
    </location>
</feature>
<dbReference type="Gene3D" id="3.50.50.60">
    <property type="entry name" value="FAD/NAD(P)-binding domain"/>
    <property type="match status" value="2"/>
</dbReference>
<dbReference type="SUPFAM" id="SSF51905">
    <property type="entry name" value="FAD/NAD(P)-binding domain"/>
    <property type="match status" value="1"/>
</dbReference>
<dbReference type="RefSeq" id="WP_250911777.1">
    <property type="nucleotide sequence ID" value="NZ_JAMXLX010000006.1"/>
</dbReference>
<accession>A0AAJ1BYX7</accession>
<proteinExistence type="predicted"/>
<dbReference type="NCBIfam" id="NF005566">
    <property type="entry name" value="PRK07236.1"/>
    <property type="match status" value="1"/>
</dbReference>
<reference evidence="2" key="1">
    <citation type="submission" date="2022-06" db="EMBL/GenBank/DDBJ databases">
        <authorList>
            <person name="Sun Q."/>
        </authorList>
    </citation>
    <scope>NUCLEOTIDE SEQUENCE</scope>
    <source>
        <strain evidence="2">S101</strain>
    </source>
</reference>
<evidence type="ECO:0000313" key="3">
    <source>
        <dbReference type="Proteomes" id="UP001155380"/>
    </source>
</evidence>
<comment type="caution">
    <text evidence="2">The sequence shown here is derived from an EMBL/GenBank/DDBJ whole genome shotgun (WGS) entry which is preliminary data.</text>
</comment>
<dbReference type="AlphaFoldDB" id="A0AAJ1BYX7"/>
<dbReference type="InterPro" id="IPR053212">
    <property type="entry name" value="DHP_3-monooxygenase"/>
</dbReference>
<dbReference type="InterPro" id="IPR036188">
    <property type="entry name" value="FAD/NAD-bd_sf"/>
</dbReference>
<organism evidence="2 3">
    <name type="scientific">Ciceribacter sichuanensis</name>
    <dbReference type="NCBI Taxonomy" id="2949647"/>
    <lineage>
        <taxon>Bacteria</taxon>
        <taxon>Pseudomonadati</taxon>
        <taxon>Pseudomonadota</taxon>
        <taxon>Alphaproteobacteria</taxon>
        <taxon>Hyphomicrobiales</taxon>
        <taxon>Rhizobiaceae</taxon>
        <taxon>Ciceribacter</taxon>
    </lineage>
</organism>
<gene>
    <name evidence="2" type="ORF">NBH21_18265</name>
</gene>
<dbReference type="InterPro" id="IPR054707">
    <property type="entry name" value="DhpH_subs-bd"/>
</dbReference>
<name>A0AAJ1BYX7_9HYPH</name>